<evidence type="ECO:0000256" key="5">
    <source>
        <dbReference type="ARBA" id="ARBA00022898"/>
    </source>
</evidence>
<dbReference type="GO" id="GO:0008836">
    <property type="term" value="F:diaminopimelate decarboxylase activity"/>
    <property type="evidence" value="ECO:0007669"/>
    <property type="project" value="TreeGrafter"/>
</dbReference>
<evidence type="ECO:0000256" key="1">
    <source>
        <dbReference type="ARBA" id="ARBA00001933"/>
    </source>
</evidence>
<dbReference type="InterPro" id="IPR022643">
    <property type="entry name" value="De-COase2_C"/>
</dbReference>
<evidence type="ECO:0000256" key="6">
    <source>
        <dbReference type="ARBA" id="ARBA00023066"/>
    </source>
</evidence>
<dbReference type="Gene3D" id="2.40.37.10">
    <property type="entry name" value="Lyase, Ornithine Decarboxylase, Chain A, domain 1"/>
    <property type="match status" value="1"/>
</dbReference>
<dbReference type="InterPro" id="IPR005730">
    <property type="entry name" value="Nsp_de-COase"/>
</dbReference>
<sequence length="394" mass="43757">MNEARFHGRYGCRFDPARVVTPAFVVDEGLLADNLALLAQVKQATGCKILLALKCFAMFSVFPLLRQVLDGVCCSSPHEARLGREEFGREVHSFAAAYSEHDIEQLAVTSDHLVFNSFGQWQRFRSLAETTAKRTGRELKFGLRVNPEHSEGATPIYDPCAPGSRLGIRRKDFRADLLDGISGLHWHNLCEQDADCLQRTVAAVERNFAEVIPQMAYINFGGGHHITRPGYQLDLLIDIVGRFQDRWGVQVYLEPGEAVALNAGYLVATVLDVVNADMPIAIIDASVPAHMPDVLEMPYRPHIVGSGEAGEKAWTCRIGGLSCLAGDVAGEYSFDAELAPGDRLVFTDMAIYTMVKTNTFNGVQLPSIMRYRPDDDELVLVRRFGYEEFKTRLS</sequence>
<dbReference type="InterPro" id="IPR009006">
    <property type="entry name" value="Ala_racemase/Decarboxylase_C"/>
</dbReference>
<keyword evidence="6" id="KW-0745">Spermidine biosynthesis</keyword>
<evidence type="ECO:0000256" key="11">
    <source>
        <dbReference type="PIRSR" id="PIRSR038941-1"/>
    </source>
</evidence>
<organism evidence="13 14">
    <name type="scientific">Desulfobulbus propionicus (strain ATCC 33891 / DSM 2032 / VKM B-1956 / 1pr3)</name>
    <dbReference type="NCBI Taxonomy" id="577650"/>
    <lineage>
        <taxon>Bacteria</taxon>
        <taxon>Pseudomonadati</taxon>
        <taxon>Thermodesulfobacteriota</taxon>
        <taxon>Desulfobulbia</taxon>
        <taxon>Desulfobulbales</taxon>
        <taxon>Desulfobulbaceae</taxon>
        <taxon>Desulfobulbus</taxon>
    </lineage>
</organism>
<evidence type="ECO:0000256" key="10">
    <source>
        <dbReference type="ARBA" id="ARBA00047389"/>
    </source>
</evidence>
<evidence type="ECO:0000256" key="9">
    <source>
        <dbReference type="ARBA" id="ARBA00047351"/>
    </source>
</evidence>
<dbReference type="Gene3D" id="3.20.20.10">
    <property type="entry name" value="Alanine racemase"/>
    <property type="match status" value="1"/>
</dbReference>
<keyword evidence="14" id="KW-1185">Reference proteome</keyword>
<dbReference type="Pfam" id="PF00278">
    <property type="entry name" value="Orn_DAP_Arg_deC"/>
    <property type="match status" value="1"/>
</dbReference>
<dbReference type="PIRSF" id="PIRSF038941">
    <property type="entry name" value="NspC"/>
    <property type="match status" value="1"/>
</dbReference>
<protein>
    <recommendedName>
        <fullName evidence="3">Carboxynorspermidine/carboxyspermidine decarboxylase</fullName>
        <ecNumber evidence="2">4.1.1.96</ecNumber>
    </recommendedName>
</protein>
<keyword evidence="7 13" id="KW-0456">Lyase</keyword>
<comment type="cofactor">
    <cofactor evidence="1">
        <name>pyridoxal 5'-phosphate</name>
        <dbReference type="ChEBI" id="CHEBI:597326"/>
    </cofactor>
</comment>
<dbReference type="EMBL" id="CP002364">
    <property type="protein sequence ID" value="ADW19167.1"/>
    <property type="molecule type" value="Genomic_DNA"/>
</dbReference>
<reference evidence="13 14" key="1">
    <citation type="journal article" date="2011" name="Stand. Genomic Sci.">
        <title>Complete genome sequence of Desulfobulbus propionicus type strain (1pr3).</title>
        <authorList>
            <person name="Pagani I."/>
            <person name="Lapidus A."/>
            <person name="Nolan M."/>
            <person name="Lucas S."/>
            <person name="Hammon N."/>
            <person name="Deshpande S."/>
            <person name="Cheng J.F."/>
            <person name="Chertkov O."/>
            <person name="Davenport K."/>
            <person name="Tapia R."/>
            <person name="Han C."/>
            <person name="Goodwin L."/>
            <person name="Pitluck S."/>
            <person name="Liolios K."/>
            <person name="Mavromatis K."/>
            <person name="Ivanova N."/>
            <person name="Mikhailova N."/>
            <person name="Pati A."/>
            <person name="Chen A."/>
            <person name="Palaniappan K."/>
            <person name="Land M."/>
            <person name="Hauser L."/>
            <person name="Chang Y.J."/>
            <person name="Jeffries C.D."/>
            <person name="Detter J.C."/>
            <person name="Brambilla E."/>
            <person name="Kannan K.P."/>
            <person name="Djao O.D."/>
            <person name="Rohde M."/>
            <person name="Pukall R."/>
            <person name="Spring S."/>
            <person name="Goker M."/>
            <person name="Sikorski J."/>
            <person name="Woyke T."/>
            <person name="Bristow J."/>
            <person name="Eisen J.A."/>
            <person name="Markowitz V."/>
            <person name="Hugenholtz P."/>
            <person name="Kyrpides N.C."/>
            <person name="Klenk H.P."/>
        </authorList>
    </citation>
    <scope>NUCLEOTIDE SEQUENCE [LARGE SCALE GENOMIC DNA]</scope>
    <source>
        <strain evidence="14">ATCC 33891 / DSM 2032 / 1pr3</strain>
    </source>
</reference>
<dbReference type="InterPro" id="IPR029066">
    <property type="entry name" value="PLP-binding_barrel"/>
</dbReference>
<dbReference type="PANTHER" id="PTHR43727:SF1">
    <property type="entry name" value="CARBOXYNORSPERMIDINE_CARBOXYSPERMIDINE DECARBOXYLASE"/>
    <property type="match status" value="1"/>
</dbReference>
<dbReference type="NCBIfam" id="TIGR01047">
    <property type="entry name" value="nspC"/>
    <property type="match status" value="1"/>
</dbReference>
<name>A0A7U4DQM6_DESPD</name>
<accession>A0A7U4DQM6</accession>
<dbReference type="FunFam" id="3.20.20.10:FF:000012">
    <property type="entry name" value="Carboxynorspermidine/carboxyspermidine decarboxylase"/>
    <property type="match status" value="1"/>
</dbReference>
<dbReference type="SUPFAM" id="SSF50621">
    <property type="entry name" value="Alanine racemase C-terminal domain-like"/>
    <property type="match status" value="1"/>
</dbReference>
<evidence type="ECO:0000256" key="7">
    <source>
        <dbReference type="ARBA" id="ARBA00023239"/>
    </source>
</evidence>
<evidence type="ECO:0000313" key="14">
    <source>
        <dbReference type="Proteomes" id="UP000006365"/>
    </source>
</evidence>
<keyword evidence="4" id="KW-0210">Decarboxylase</keyword>
<dbReference type="GO" id="GO:0045312">
    <property type="term" value="P:nor-spermidine biosynthetic process"/>
    <property type="evidence" value="ECO:0007669"/>
    <property type="project" value="InterPro"/>
</dbReference>
<dbReference type="Proteomes" id="UP000006365">
    <property type="component" value="Chromosome"/>
</dbReference>
<evidence type="ECO:0000313" key="13">
    <source>
        <dbReference type="EMBL" id="ADW19167.1"/>
    </source>
</evidence>
<comment type="catalytic activity">
    <reaction evidence="10">
        <text>carboxynorspermidine + H(+) = norspermidine + CO2</text>
        <dbReference type="Rhea" id="RHEA:34099"/>
        <dbReference type="ChEBI" id="CHEBI:15378"/>
        <dbReference type="ChEBI" id="CHEBI:16526"/>
        <dbReference type="ChEBI" id="CHEBI:57920"/>
        <dbReference type="ChEBI" id="CHEBI:65070"/>
        <dbReference type="EC" id="4.1.1.96"/>
    </reaction>
</comment>
<evidence type="ECO:0000256" key="8">
    <source>
        <dbReference type="ARBA" id="ARBA00025802"/>
    </source>
</evidence>
<keyword evidence="5" id="KW-0663">Pyridoxal phosphate</keyword>
<dbReference type="GO" id="GO:0009089">
    <property type="term" value="P:lysine biosynthetic process via diaminopimelate"/>
    <property type="evidence" value="ECO:0007669"/>
    <property type="project" value="TreeGrafter"/>
</dbReference>
<evidence type="ECO:0000256" key="3">
    <source>
        <dbReference type="ARBA" id="ARBA00013633"/>
    </source>
</evidence>
<dbReference type="GO" id="GO:0008295">
    <property type="term" value="P:spermidine biosynthetic process"/>
    <property type="evidence" value="ECO:0007669"/>
    <property type="project" value="UniProtKB-KW"/>
</dbReference>
<dbReference type="AlphaFoldDB" id="A0A7U4DQM6"/>
<dbReference type="CDD" id="cd06829">
    <property type="entry name" value="PLPDE_III_CANSDC"/>
    <property type="match status" value="1"/>
</dbReference>
<evidence type="ECO:0000259" key="12">
    <source>
        <dbReference type="Pfam" id="PF00278"/>
    </source>
</evidence>
<feature type="binding site" evidence="11">
    <location>
        <position position="257"/>
    </location>
    <ligand>
        <name>substrate</name>
    </ligand>
</feature>
<dbReference type="PANTHER" id="PTHR43727">
    <property type="entry name" value="DIAMINOPIMELATE DECARBOXYLASE"/>
    <property type="match status" value="1"/>
</dbReference>
<dbReference type="EC" id="4.1.1.96" evidence="2"/>
<evidence type="ECO:0000256" key="4">
    <source>
        <dbReference type="ARBA" id="ARBA00022793"/>
    </source>
</evidence>
<evidence type="ECO:0000256" key="2">
    <source>
        <dbReference type="ARBA" id="ARBA00012259"/>
    </source>
</evidence>
<dbReference type="SUPFAM" id="SSF51419">
    <property type="entry name" value="PLP-binding barrel"/>
    <property type="match status" value="1"/>
</dbReference>
<proteinExistence type="inferred from homology"/>
<dbReference type="KEGG" id="dpr:Despr_3034"/>
<comment type="similarity">
    <text evidence="8">Belongs to the Orn/Lys/Arg decarboxylase class-II family. NspC subfamily.</text>
</comment>
<feature type="binding site" evidence="11">
    <location>
        <position position="293"/>
    </location>
    <ligand>
        <name>substrate</name>
    </ligand>
</feature>
<feature type="domain" description="Orn/DAP/Arg decarboxylase 2 C-terminal" evidence="12">
    <location>
        <begin position="116"/>
        <end position="349"/>
    </location>
</feature>
<comment type="catalytic activity">
    <reaction evidence="9">
        <text>carboxyspermidine + H(+) = spermidine + CO2</text>
        <dbReference type="Rhea" id="RHEA:34095"/>
        <dbReference type="ChEBI" id="CHEBI:15378"/>
        <dbReference type="ChEBI" id="CHEBI:16526"/>
        <dbReference type="ChEBI" id="CHEBI:57834"/>
        <dbReference type="ChEBI" id="CHEBI:65072"/>
        <dbReference type="EC" id="4.1.1.96"/>
    </reaction>
</comment>
<dbReference type="RefSeq" id="WP_015725692.1">
    <property type="nucleotide sequence ID" value="NC_014972.1"/>
</dbReference>
<gene>
    <name evidence="13" type="ordered locus">Despr_3034</name>
</gene>